<comment type="caution">
    <text evidence="3">The sequence shown here is derived from an EMBL/GenBank/DDBJ whole genome shotgun (WGS) entry which is preliminary data.</text>
</comment>
<protein>
    <submittedName>
        <fullName evidence="3">Zn-dependent peptidase</fullName>
    </submittedName>
</protein>
<evidence type="ECO:0000313" key="4">
    <source>
        <dbReference type="Proteomes" id="UP001236723"/>
    </source>
</evidence>
<dbReference type="SUPFAM" id="SSF63411">
    <property type="entry name" value="LuxS/MPP-like metallohydrolase"/>
    <property type="match status" value="2"/>
</dbReference>
<keyword evidence="4" id="KW-1185">Reference proteome</keyword>
<reference evidence="3 4" key="1">
    <citation type="submission" date="2023-07" db="EMBL/GenBank/DDBJ databases">
        <title>Genomic Encyclopedia of Type Strains, Phase IV (KMG-IV): sequencing the most valuable type-strain genomes for metagenomic binning, comparative biology and taxonomic classification.</title>
        <authorList>
            <person name="Goeker M."/>
        </authorList>
    </citation>
    <scope>NUCLEOTIDE SEQUENCE [LARGE SCALE GENOMIC DNA]</scope>
    <source>
        <strain evidence="3 4">DSM 15448</strain>
    </source>
</reference>
<dbReference type="InterPro" id="IPR011249">
    <property type="entry name" value="Metalloenz_LuxS/M16"/>
</dbReference>
<sequence length="429" mass="49525">MQTLVDHKVDYDDYELHLINTKKFKTNTIALKFSRPIEREDITKRALIPFVLQKGAAKYPTERDLRLELDELYGAKFSITSSKKGENHIITFTLDLANEKFIEGEDELLQKGISFLHEIANNPKLDGDQFDSNIVEKEKETLENKINSIIDEKMQYANMRLIDEMCKGEKFGIRSHGYLEDLDEIDAQVLYEAYQKMITEDQLDIYIVGDLEEEHAKSILESKFQINRNPNVSIRRVEPKEPSEENDITEAQKIQQGKLHLGYRTGITYQDEQYPALQVFNGIFGGFPHSKLFLNVREKHSLAYYAASRFESHKGLLFVFSGIAPEKYDQAKDIIMEQHEAIKKGEVSDEELEQTKKTIIHSLKETIDRPRGIINWYYQQVIGGKEMTNQEMVEAIQSVTKEQVVAVSKRVQLDTVYFLTAEDGGAEHE</sequence>
<accession>A0ABU0DQH1</accession>
<dbReference type="Proteomes" id="UP001236723">
    <property type="component" value="Unassembled WGS sequence"/>
</dbReference>
<feature type="coiled-coil region" evidence="1">
    <location>
        <begin position="132"/>
        <end position="159"/>
    </location>
</feature>
<dbReference type="PANTHER" id="PTHR11851:SF186">
    <property type="entry name" value="INACTIVE METALLOPROTEASE YMFF-RELATED"/>
    <property type="match status" value="1"/>
</dbReference>
<gene>
    <name evidence="3" type="ORF">J2R98_000485</name>
</gene>
<dbReference type="NCBIfam" id="NF047422">
    <property type="entry name" value="YfmF_fam"/>
    <property type="match status" value="1"/>
</dbReference>
<evidence type="ECO:0000256" key="1">
    <source>
        <dbReference type="SAM" id="Coils"/>
    </source>
</evidence>
<dbReference type="PANTHER" id="PTHR11851">
    <property type="entry name" value="METALLOPROTEASE"/>
    <property type="match status" value="1"/>
</dbReference>
<organism evidence="3 4">
    <name type="scientific">Alkalibacillus filiformis</name>
    <dbReference type="NCBI Taxonomy" id="200990"/>
    <lineage>
        <taxon>Bacteria</taxon>
        <taxon>Bacillati</taxon>
        <taxon>Bacillota</taxon>
        <taxon>Bacilli</taxon>
        <taxon>Bacillales</taxon>
        <taxon>Bacillaceae</taxon>
        <taxon>Alkalibacillus</taxon>
    </lineage>
</organism>
<evidence type="ECO:0000313" key="3">
    <source>
        <dbReference type="EMBL" id="MDQ0350682.1"/>
    </source>
</evidence>
<dbReference type="Pfam" id="PF05193">
    <property type="entry name" value="Peptidase_M16_C"/>
    <property type="match status" value="1"/>
</dbReference>
<dbReference type="InterPro" id="IPR050361">
    <property type="entry name" value="MPP/UQCRC_Complex"/>
</dbReference>
<name>A0ABU0DQH1_9BACI</name>
<feature type="domain" description="Peptidase M16 C-terminal" evidence="2">
    <location>
        <begin position="185"/>
        <end position="358"/>
    </location>
</feature>
<keyword evidence="1" id="KW-0175">Coiled coil</keyword>
<dbReference type="RefSeq" id="WP_307065752.1">
    <property type="nucleotide sequence ID" value="NZ_JAUSUP010000001.1"/>
</dbReference>
<dbReference type="Gene3D" id="3.30.830.10">
    <property type="entry name" value="Metalloenzyme, LuxS/M16 peptidase-like"/>
    <property type="match status" value="2"/>
</dbReference>
<evidence type="ECO:0000259" key="2">
    <source>
        <dbReference type="Pfam" id="PF05193"/>
    </source>
</evidence>
<proteinExistence type="predicted"/>
<dbReference type="InterPro" id="IPR007863">
    <property type="entry name" value="Peptidase_M16_C"/>
</dbReference>
<dbReference type="EMBL" id="JAUSUP010000001">
    <property type="protein sequence ID" value="MDQ0350682.1"/>
    <property type="molecule type" value="Genomic_DNA"/>
</dbReference>